<sequence length="216" mass="23682">MTIDTRPVKHLVVVSRQSLKLSDFAFLLASGLNNPLSNYADIPEGRQIEGAAEGSHMRQRPGGECSPSTKYEGQASKTTTTSTTFDICTEFVHYLAARRCPGCDTSLIRVAKAVDALFKKWVSGDSVNLTKTKIEGAKLEWCCSRGGIFMIWVLLCGFDQQYSVAKLKEAATKGPGQATHYGGRRGARYAANDYKDFAFTPITNRVTRQGMFGHIA</sequence>
<name>A0A6G1IT17_9PLEO</name>
<dbReference type="OrthoDB" id="47801at2759"/>
<dbReference type="AlphaFoldDB" id="A0A6G1IT17"/>
<dbReference type="Proteomes" id="UP000799291">
    <property type="component" value="Unassembled WGS sequence"/>
</dbReference>
<evidence type="ECO:0000313" key="2">
    <source>
        <dbReference type="EMBL" id="KAF2681305.1"/>
    </source>
</evidence>
<feature type="region of interest" description="Disordered" evidence="1">
    <location>
        <begin position="52"/>
        <end position="76"/>
    </location>
</feature>
<evidence type="ECO:0000313" key="3">
    <source>
        <dbReference type="Proteomes" id="UP000799291"/>
    </source>
</evidence>
<keyword evidence="3" id="KW-1185">Reference proteome</keyword>
<dbReference type="EMBL" id="MU005592">
    <property type="protein sequence ID" value="KAF2681305.1"/>
    <property type="molecule type" value="Genomic_DNA"/>
</dbReference>
<feature type="compositionally biased region" description="Polar residues" evidence="1">
    <location>
        <begin position="66"/>
        <end position="76"/>
    </location>
</feature>
<reference evidence="2" key="1">
    <citation type="journal article" date="2020" name="Stud. Mycol.">
        <title>101 Dothideomycetes genomes: a test case for predicting lifestyles and emergence of pathogens.</title>
        <authorList>
            <person name="Haridas S."/>
            <person name="Albert R."/>
            <person name="Binder M."/>
            <person name="Bloem J."/>
            <person name="Labutti K."/>
            <person name="Salamov A."/>
            <person name="Andreopoulos B."/>
            <person name="Baker S."/>
            <person name="Barry K."/>
            <person name="Bills G."/>
            <person name="Bluhm B."/>
            <person name="Cannon C."/>
            <person name="Castanera R."/>
            <person name="Culley D."/>
            <person name="Daum C."/>
            <person name="Ezra D."/>
            <person name="Gonzalez J."/>
            <person name="Henrissat B."/>
            <person name="Kuo A."/>
            <person name="Liang C."/>
            <person name="Lipzen A."/>
            <person name="Lutzoni F."/>
            <person name="Magnuson J."/>
            <person name="Mondo S."/>
            <person name="Nolan M."/>
            <person name="Ohm R."/>
            <person name="Pangilinan J."/>
            <person name="Park H.-J."/>
            <person name="Ramirez L."/>
            <person name="Alfaro M."/>
            <person name="Sun H."/>
            <person name="Tritt A."/>
            <person name="Yoshinaga Y."/>
            <person name="Zwiers L.-H."/>
            <person name="Turgeon B."/>
            <person name="Goodwin S."/>
            <person name="Spatafora J."/>
            <person name="Crous P."/>
            <person name="Grigoriev I."/>
        </authorList>
    </citation>
    <scope>NUCLEOTIDE SEQUENCE</scope>
    <source>
        <strain evidence="2">CBS 122367</strain>
    </source>
</reference>
<organism evidence="2 3">
    <name type="scientific">Lentithecium fluviatile CBS 122367</name>
    <dbReference type="NCBI Taxonomy" id="1168545"/>
    <lineage>
        <taxon>Eukaryota</taxon>
        <taxon>Fungi</taxon>
        <taxon>Dikarya</taxon>
        <taxon>Ascomycota</taxon>
        <taxon>Pezizomycotina</taxon>
        <taxon>Dothideomycetes</taxon>
        <taxon>Pleosporomycetidae</taxon>
        <taxon>Pleosporales</taxon>
        <taxon>Massarineae</taxon>
        <taxon>Lentitheciaceae</taxon>
        <taxon>Lentithecium</taxon>
    </lineage>
</organism>
<protein>
    <submittedName>
        <fullName evidence="2">Uncharacterized protein</fullName>
    </submittedName>
</protein>
<gene>
    <name evidence="2" type="ORF">K458DRAFT_406650</name>
</gene>
<accession>A0A6G1IT17</accession>
<proteinExistence type="predicted"/>
<evidence type="ECO:0000256" key="1">
    <source>
        <dbReference type="SAM" id="MobiDB-lite"/>
    </source>
</evidence>